<dbReference type="AlphaFoldDB" id="A0A0F9W983"/>
<reference evidence="1" key="1">
    <citation type="journal article" date="2015" name="Nature">
        <title>Complex archaea that bridge the gap between prokaryotes and eukaryotes.</title>
        <authorList>
            <person name="Spang A."/>
            <person name="Saw J.H."/>
            <person name="Jorgensen S.L."/>
            <person name="Zaremba-Niedzwiedzka K."/>
            <person name="Martijn J."/>
            <person name="Lind A.E."/>
            <person name="van Eijk R."/>
            <person name="Schleper C."/>
            <person name="Guy L."/>
            <person name="Ettema T.J."/>
        </authorList>
    </citation>
    <scope>NUCLEOTIDE SEQUENCE</scope>
</reference>
<dbReference type="Gene3D" id="3.30.420.280">
    <property type="match status" value="1"/>
</dbReference>
<dbReference type="EMBL" id="LAZR01000322">
    <property type="protein sequence ID" value="KKN74638.1"/>
    <property type="molecule type" value="Genomic_DNA"/>
</dbReference>
<dbReference type="Gene3D" id="3.40.50.300">
    <property type="entry name" value="P-loop containing nucleotide triphosphate hydrolases"/>
    <property type="match status" value="1"/>
</dbReference>
<organism evidence="1">
    <name type="scientific">marine sediment metagenome</name>
    <dbReference type="NCBI Taxonomy" id="412755"/>
    <lineage>
        <taxon>unclassified sequences</taxon>
        <taxon>metagenomes</taxon>
        <taxon>ecological metagenomes</taxon>
    </lineage>
</organism>
<protein>
    <submittedName>
        <fullName evidence="1">Uncharacterized protein</fullName>
    </submittedName>
</protein>
<dbReference type="InterPro" id="IPR027417">
    <property type="entry name" value="P-loop_NTPase"/>
</dbReference>
<dbReference type="Pfam" id="PF03237">
    <property type="entry name" value="Terminase_6N"/>
    <property type="match status" value="1"/>
</dbReference>
<comment type="caution">
    <text evidence="1">The sequence shown here is derived from an EMBL/GenBank/DDBJ whole genome shotgun (WGS) entry which is preliminary data.</text>
</comment>
<name>A0A0F9W983_9ZZZZ</name>
<gene>
    <name evidence="1" type="ORF">LCGC14_0388400</name>
</gene>
<sequence length="411" mass="48341">MTELEVRFPTLHPSQQEVIDSALRFNHLRCGRRWGKTTLIVELCDPSLDGYPVGIWFPTYKDLSEVWHEVKKAYHQVISKKDEQLKQLRLISGGVIDFWSMENPDSGQGRKYKRAIIDEASKAPKLLEAWKNTIRPTLTDYRGDGWILSRPKGKNNDFYLIEEDYKQFDNWKFFHYTIYDNPYIDREEIEEWKFQEEGVVFRQEGLAEYVDANVSVFAFNFNKSHIGKTEWRADLETLLSFDFNREPLTCVIAQKPDFNKIHFIEDISVINVDIEEMCNQVMAKYPDALFRVTGDQTGENESALKKGLTYYRKIKELLTLTDGQVSLPGKNPLHRISRMETNMILAKCEVIYDKDNCKDSIWDLQNVEYDPEKLKIIKDSRQSKKQQADFLDCTRYMFSTFMRDELTYLGL</sequence>
<proteinExistence type="predicted"/>
<accession>A0A0F9W983</accession>
<evidence type="ECO:0000313" key="1">
    <source>
        <dbReference type="EMBL" id="KKN74638.1"/>
    </source>
</evidence>